<feature type="compositionally biased region" description="Polar residues" evidence="1">
    <location>
        <begin position="1"/>
        <end position="16"/>
    </location>
</feature>
<feature type="region of interest" description="Disordered" evidence="1">
    <location>
        <begin position="1"/>
        <end position="39"/>
    </location>
</feature>
<keyword evidence="3" id="KW-1185">Reference proteome</keyword>
<evidence type="ECO:0000256" key="1">
    <source>
        <dbReference type="SAM" id="MobiDB-lite"/>
    </source>
</evidence>
<name>A0AAD7GPS1_MYCRO</name>
<comment type="caution">
    <text evidence="2">The sequence shown here is derived from an EMBL/GenBank/DDBJ whole genome shotgun (WGS) entry which is preliminary data.</text>
</comment>
<dbReference type="EMBL" id="JARKIE010000016">
    <property type="protein sequence ID" value="KAJ7701809.1"/>
    <property type="molecule type" value="Genomic_DNA"/>
</dbReference>
<reference evidence="2" key="1">
    <citation type="submission" date="2023-03" db="EMBL/GenBank/DDBJ databases">
        <title>Massive genome expansion in bonnet fungi (Mycena s.s.) driven by repeated elements and novel gene families across ecological guilds.</title>
        <authorList>
            <consortium name="Lawrence Berkeley National Laboratory"/>
            <person name="Harder C.B."/>
            <person name="Miyauchi S."/>
            <person name="Viragh M."/>
            <person name="Kuo A."/>
            <person name="Thoen E."/>
            <person name="Andreopoulos B."/>
            <person name="Lu D."/>
            <person name="Skrede I."/>
            <person name="Drula E."/>
            <person name="Henrissat B."/>
            <person name="Morin E."/>
            <person name="Kohler A."/>
            <person name="Barry K."/>
            <person name="LaButti K."/>
            <person name="Morin E."/>
            <person name="Salamov A."/>
            <person name="Lipzen A."/>
            <person name="Mereny Z."/>
            <person name="Hegedus B."/>
            <person name="Baldrian P."/>
            <person name="Stursova M."/>
            <person name="Weitz H."/>
            <person name="Taylor A."/>
            <person name="Grigoriev I.V."/>
            <person name="Nagy L.G."/>
            <person name="Martin F."/>
            <person name="Kauserud H."/>
        </authorList>
    </citation>
    <scope>NUCLEOTIDE SEQUENCE</scope>
    <source>
        <strain evidence="2">CBHHK067</strain>
    </source>
</reference>
<organism evidence="2 3">
    <name type="scientific">Mycena rosella</name>
    <name type="common">Pink bonnet</name>
    <name type="synonym">Agaricus rosellus</name>
    <dbReference type="NCBI Taxonomy" id="1033263"/>
    <lineage>
        <taxon>Eukaryota</taxon>
        <taxon>Fungi</taxon>
        <taxon>Dikarya</taxon>
        <taxon>Basidiomycota</taxon>
        <taxon>Agaricomycotina</taxon>
        <taxon>Agaricomycetes</taxon>
        <taxon>Agaricomycetidae</taxon>
        <taxon>Agaricales</taxon>
        <taxon>Marasmiineae</taxon>
        <taxon>Mycenaceae</taxon>
        <taxon>Mycena</taxon>
    </lineage>
</organism>
<sequence length="60" mass="6663">MSSLEPTAVPQASSASAKRPPQWFQSAPGPLSPDEQFSKKQLISEMSHLPIFRLAHCYHL</sequence>
<evidence type="ECO:0000313" key="2">
    <source>
        <dbReference type="EMBL" id="KAJ7701809.1"/>
    </source>
</evidence>
<accession>A0AAD7GPS1</accession>
<protein>
    <submittedName>
        <fullName evidence="2">Uncharacterized protein</fullName>
    </submittedName>
</protein>
<evidence type="ECO:0000313" key="3">
    <source>
        <dbReference type="Proteomes" id="UP001221757"/>
    </source>
</evidence>
<proteinExistence type="predicted"/>
<gene>
    <name evidence="2" type="ORF">B0H17DRAFT_1044746</name>
</gene>
<dbReference type="Proteomes" id="UP001221757">
    <property type="component" value="Unassembled WGS sequence"/>
</dbReference>
<dbReference type="AlphaFoldDB" id="A0AAD7GPS1"/>